<organism evidence="2">
    <name type="scientific">Candidatus Kentrum eta</name>
    <dbReference type="NCBI Taxonomy" id="2126337"/>
    <lineage>
        <taxon>Bacteria</taxon>
        <taxon>Pseudomonadati</taxon>
        <taxon>Pseudomonadota</taxon>
        <taxon>Gammaproteobacteria</taxon>
        <taxon>Candidatus Kentrum</taxon>
    </lineage>
</organism>
<reference evidence="2" key="1">
    <citation type="submission" date="2019-02" db="EMBL/GenBank/DDBJ databases">
        <authorList>
            <person name="Gruber-Vodicka R. H."/>
            <person name="Seah K. B. B."/>
        </authorList>
    </citation>
    <scope>NUCLEOTIDE SEQUENCE</scope>
    <source>
        <strain evidence="2">BECK_SA2B12</strain>
    </source>
</reference>
<feature type="compositionally biased region" description="Low complexity" evidence="1">
    <location>
        <begin position="212"/>
        <end position="227"/>
    </location>
</feature>
<dbReference type="EMBL" id="CAADFJ010000099">
    <property type="protein sequence ID" value="VFK02685.1"/>
    <property type="molecule type" value="Genomic_DNA"/>
</dbReference>
<protein>
    <submittedName>
        <fullName evidence="2">Predicted AAA-ATPase</fullName>
    </submittedName>
</protein>
<name>A0A450VD26_9GAMM</name>
<proteinExistence type="predicted"/>
<feature type="region of interest" description="Disordered" evidence="1">
    <location>
        <begin position="50"/>
        <end position="69"/>
    </location>
</feature>
<sequence length="271" mass="29684">MGGEGVLKSLFKAIKSLACGQGLARVFMTSVSPVVMSDIGSGYNTIKTLSDRPEYRDQPGGEYPHRPTGRPLRCRGHAECSQGRYSGRDLPRLAALHLGVLTLAGRNERGKLRLVIPNLWCAASMPKDCRTPSCRSTSIGNSGGRRRITIYAYADLAPLCDFIDQQFFKVFDNRDLRSSNGLTVKNAFLTLLFNDTFYNHGLRNRHPPGVCRSQSVSKNSRSSRGGSPIAVRQGGEGQKIGECSELHDAIFGLSQHRQAQSGGRRSRPGIF</sequence>
<accession>A0A450VD26</accession>
<feature type="compositionally biased region" description="Basic and acidic residues" evidence="1">
    <location>
        <begin position="50"/>
        <end position="65"/>
    </location>
</feature>
<gene>
    <name evidence="2" type="ORF">BECKH772C_GA0070978_1009910</name>
</gene>
<dbReference type="AlphaFoldDB" id="A0A450VD26"/>
<feature type="region of interest" description="Disordered" evidence="1">
    <location>
        <begin position="208"/>
        <end position="237"/>
    </location>
</feature>
<evidence type="ECO:0000313" key="2">
    <source>
        <dbReference type="EMBL" id="VFK02685.1"/>
    </source>
</evidence>
<evidence type="ECO:0000256" key="1">
    <source>
        <dbReference type="SAM" id="MobiDB-lite"/>
    </source>
</evidence>